<dbReference type="InterPro" id="IPR053165">
    <property type="entry name" value="HSI-I_assembly_Hcp1"/>
</dbReference>
<dbReference type="AlphaFoldDB" id="A0A956LWJ7"/>
<accession>A0A956LWJ7</accession>
<dbReference type="Pfam" id="PF05638">
    <property type="entry name" value="T6SS_HCP"/>
    <property type="match status" value="1"/>
</dbReference>
<sequence>MAVDMFIKIGDVVGESKDAKHGGEIDVLAWAWGLTQNGTMHVGGGGGSGKVSVQDITVTKWVDKATPVLMQYVMTGKQFPEAKLTVRKAGSSPLEYIVMSFKDVICTSVQTGGSGGEDRLTEQVTLNFAKVKFEYTAQKQDGSADGGAIPVGWDIPGNAAW</sequence>
<protein>
    <submittedName>
        <fullName evidence="1">Type VI secretion system tube protein Hcp</fullName>
    </submittedName>
</protein>
<dbReference type="PANTHER" id="PTHR36152:SF5">
    <property type="entry name" value="PROTEIN HCP1"/>
    <property type="match status" value="1"/>
</dbReference>
<proteinExistence type="predicted"/>
<dbReference type="InterPro" id="IPR036624">
    <property type="entry name" value="Hcp1-lik_sf"/>
</dbReference>
<dbReference type="InterPro" id="IPR008514">
    <property type="entry name" value="T6SS_Hcp"/>
</dbReference>
<evidence type="ECO:0000313" key="2">
    <source>
        <dbReference type="Proteomes" id="UP000697710"/>
    </source>
</evidence>
<reference evidence="1" key="2">
    <citation type="journal article" date="2021" name="Microbiome">
        <title>Successional dynamics and alternative stable states in a saline activated sludge microbial community over 9 years.</title>
        <authorList>
            <person name="Wang Y."/>
            <person name="Ye J."/>
            <person name="Ju F."/>
            <person name="Liu L."/>
            <person name="Boyd J.A."/>
            <person name="Deng Y."/>
            <person name="Parks D.H."/>
            <person name="Jiang X."/>
            <person name="Yin X."/>
            <person name="Woodcroft B.J."/>
            <person name="Tyson G.W."/>
            <person name="Hugenholtz P."/>
            <person name="Polz M.F."/>
            <person name="Zhang T."/>
        </authorList>
    </citation>
    <scope>NUCLEOTIDE SEQUENCE</scope>
    <source>
        <strain evidence="1">HKST-UBA01</strain>
    </source>
</reference>
<dbReference type="PANTHER" id="PTHR36152">
    <property type="entry name" value="CYTOPLASMIC PROTEIN-RELATED"/>
    <property type="match status" value="1"/>
</dbReference>
<name>A0A956LWJ7_UNCEI</name>
<reference evidence="1" key="1">
    <citation type="submission" date="2020-04" db="EMBL/GenBank/DDBJ databases">
        <authorList>
            <person name="Zhang T."/>
        </authorList>
    </citation>
    <scope>NUCLEOTIDE SEQUENCE</scope>
    <source>
        <strain evidence="1">HKST-UBA01</strain>
    </source>
</reference>
<gene>
    <name evidence="1" type="ORF">KC729_04035</name>
</gene>
<dbReference type="EMBL" id="JAGQHR010000073">
    <property type="protein sequence ID" value="MCA9726829.1"/>
    <property type="molecule type" value="Genomic_DNA"/>
</dbReference>
<evidence type="ECO:0000313" key="1">
    <source>
        <dbReference type="EMBL" id="MCA9726829.1"/>
    </source>
</evidence>
<comment type="caution">
    <text evidence="1">The sequence shown here is derived from an EMBL/GenBank/DDBJ whole genome shotgun (WGS) entry which is preliminary data.</text>
</comment>
<organism evidence="1 2">
    <name type="scientific">Eiseniibacteriota bacterium</name>
    <dbReference type="NCBI Taxonomy" id="2212470"/>
    <lineage>
        <taxon>Bacteria</taxon>
        <taxon>Candidatus Eiseniibacteriota</taxon>
    </lineage>
</organism>
<dbReference type="SUPFAM" id="SSF141452">
    <property type="entry name" value="Hcp1-like"/>
    <property type="match status" value="1"/>
</dbReference>
<dbReference type="Gene3D" id="2.30.110.20">
    <property type="entry name" value="Hcp1-like"/>
    <property type="match status" value="1"/>
</dbReference>
<dbReference type="Proteomes" id="UP000697710">
    <property type="component" value="Unassembled WGS sequence"/>
</dbReference>